<proteinExistence type="predicted"/>
<evidence type="ECO:0000256" key="1">
    <source>
        <dbReference type="SAM" id="SignalP"/>
    </source>
</evidence>
<dbReference type="RefSeq" id="WP_194502077.1">
    <property type="nucleotide sequence ID" value="NZ_JADIVZ010000001.1"/>
</dbReference>
<name>A0A930Y554_9ACTN</name>
<keyword evidence="1" id="KW-0732">Signal</keyword>
<feature type="chain" id="PRO_5037896567" description="Ig-like domain-containing protein" evidence="1">
    <location>
        <begin position="25"/>
        <end position="504"/>
    </location>
</feature>
<dbReference type="AlphaFoldDB" id="A0A930Y554"/>
<protein>
    <recommendedName>
        <fullName evidence="4">Ig-like domain-containing protein</fullName>
    </recommendedName>
</protein>
<evidence type="ECO:0008006" key="4">
    <source>
        <dbReference type="Google" id="ProtNLM"/>
    </source>
</evidence>
<accession>A0A930Y554</accession>
<organism evidence="2 3">
    <name type="scientific">Nocardioides acrostichi</name>
    <dbReference type="NCBI Taxonomy" id="2784339"/>
    <lineage>
        <taxon>Bacteria</taxon>
        <taxon>Bacillati</taxon>
        <taxon>Actinomycetota</taxon>
        <taxon>Actinomycetes</taxon>
        <taxon>Propionibacteriales</taxon>
        <taxon>Nocardioidaceae</taxon>
        <taxon>Nocardioides</taxon>
    </lineage>
</organism>
<keyword evidence="3" id="KW-1185">Reference proteome</keyword>
<dbReference type="Proteomes" id="UP000656804">
    <property type="component" value="Unassembled WGS sequence"/>
</dbReference>
<feature type="signal peptide" evidence="1">
    <location>
        <begin position="1"/>
        <end position="24"/>
    </location>
</feature>
<evidence type="ECO:0000313" key="2">
    <source>
        <dbReference type="EMBL" id="MBF4160910.1"/>
    </source>
</evidence>
<reference evidence="2" key="1">
    <citation type="submission" date="2020-11" db="EMBL/GenBank/DDBJ databases">
        <title>Nocardioides sp. CBS4Y-1, whole genome shotgun sequence.</title>
        <authorList>
            <person name="Tuo L."/>
        </authorList>
    </citation>
    <scope>NUCLEOTIDE SEQUENCE</scope>
    <source>
        <strain evidence="2">CBS4Y-1</strain>
    </source>
</reference>
<evidence type="ECO:0000313" key="3">
    <source>
        <dbReference type="Proteomes" id="UP000656804"/>
    </source>
</evidence>
<dbReference type="EMBL" id="JADIVZ010000001">
    <property type="protein sequence ID" value="MBF4160910.1"/>
    <property type="molecule type" value="Genomic_DNA"/>
</dbReference>
<comment type="caution">
    <text evidence="2">The sequence shown here is derived from an EMBL/GenBank/DDBJ whole genome shotgun (WGS) entry which is preliminary data.</text>
</comment>
<sequence>MRSALFALLTASTLALGVTSPSLAAEGDPTATVTFPDITTLNPDTTDYVVQVEVDGYDTVQARWPSHYAEPQTLDAHGGTTIEFPRDGSGPVLVYGCIASACDEIGVGPEVTVHRTLGLWPPSRTLRSPSQATALHLQISWRLPEGTVGEASWSIVPAATPEAAALTEGSGTVDLQADWLGEVSVPVDLSDLPEGDYLARVDVTADVDGYGPLASAVEAPIVVDDTPPSITAVRLYEDHVYPERDYYLDFASFSATWSGETERAYEVLDGDGTVVAGDTFVHDRAKWYPRTKYPNRIDAGVYTLRLVATDEAGNTARVVAGQVRVTPKKRLRQVVTVRQMSAKKVLGGTHVDRCSQLRSPSTHGGAGSLGFASLTRCRTASQSVVAAGFGAYLPDSFTPTQKTRRSRYSGLQISLLGGPARDAGRDPYLVMAYTDLHDRLLGKRTFYEGYGRHDLDKLARGITRVVRHDRRSDRYYVWWQAGLAAGSRYDLQKFRIQVKRWVLR</sequence>
<gene>
    <name evidence="2" type="ORF">ISG29_04360</name>
</gene>